<evidence type="ECO:0000256" key="3">
    <source>
        <dbReference type="HAMAP-Rule" id="MF_00262"/>
    </source>
</evidence>
<dbReference type="InterPro" id="IPR005527">
    <property type="entry name" value="MinE"/>
</dbReference>
<evidence type="ECO:0000313" key="5">
    <source>
        <dbReference type="Proteomes" id="UP000183404"/>
    </source>
</evidence>
<evidence type="ECO:0000256" key="2">
    <source>
        <dbReference type="ARBA" id="ARBA00025265"/>
    </source>
</evidence>
<dbReference type="Proteomes" id="UP000183404">
    <property type="component" value="Unassembled WGS sequence"/>
</dbReference>
<comment type="function">
    <text evidence="2 3">Prevents the cell division inhibition by proteins MinC and MinD at internal division sites while permitting inhibition at polar sites. This ensures cell division at the proper site by restricting the formation of a division septum at the midpoint of the long axis of the cell.</text>
</comment>
<protein>
    <recommendedName>
        <fullName evidence="3">Cell division topological specificity factor</fullName>
    </recommendedName>
</protein>
<reference evidence="4 5" key="1">
    <citation type="submission" date="2016-10" db="EMBL/GenBank/DDBJ databases">
        <authorList>
            <person name="de Groot N.N."/>
        </authorList>
    </citation>
    <scope>NUCLEOTIDE SEQUENCE [LARGE SCALE GENOMIC DNA]</scope>
    <source>
        <strain evidence="4 5">DSM 569</strain>
    </source>
</reference>
<dbReference type="EMBL" id="FNBS01000042">
    <property type="protein sequence ID" value="SDG07937.1"/>
    <property type="molecule type" value="Genomic_DNA"/>
</dbReference>
<dbReference type="Pfam" id="PF03776">
    <property type="entry name" value="MinE"/>
    <property type="match status" value="1"/>
</dbReference>
<name>A0A1I2B4R0_THETY</name>
<proteinExistence type="inferred from homology"/>
<gene>
    <name evidence="3" type="primary">minE</name>
    <name evidence="4" type="ORF">SAMN04244560_01751</name>
</gene>
<keyword evidence="3 4" id="KW-0132">Cell division</keyword>
<dbReference type="HAMAP" id="MF_00262">
    <property type="entry name" value="MinE"/>
    <property type="match status" value="1"/>
</dbReference>
<evidence type="ECO:0000313" key="4">
    <source>
        <dbReference type="EMBL" id="SDG07937.1"/>
    </source>
</evidence>
<accession>A0A1I2B4R0</accession>
<organism evidence="4 5">
    <name type="scientific">Thermoanaerobacter thermohydrosulfuricus</name>
    <name type="common">Clostridium thermohydrosulfuricum</name>
    <dbReference type="NCBI Taxonomy" id="1516"/>
    <lineage>
        <taxon>Bacteria</taxon>
        <taxon>Bacillati</taxon>
        <taxon>Bacillota</taxon>
        <taxon>Clostridia</taxon>
        <taxon>Thermoanaerobacterales</taxon>
        <taxon>Thermoanaerobacteraceae</taxon>
        <taxon>Thermoanaerobacter</taxon>
    </lineage>
</organism>
<dbReference type="GO" id="GO:0051301">
    <property type="term" value="P:cell division"/>
    <property type="evidence" value="ECO:0007669"/>
    <property type="project" value="UniProtKB-KW"/>
</dbReference>
<evidence type="ECO:0000256" key="1">
    <source>
        <dbReference type="ARBA" id="ARBA00008168"/>
    </source>
</evidence>
<dbReference type="SUPFAM" id="SSF55229">
    <property type="entry name" value="Cell division protein MinE topological specificity domain"/>
    <property type="match status" value="1"/>
</dbReference>
<dbReference type="Gene3D" id="3.30.1070.10">
    <property type="entry name" value="Cell division topological specificity factor MinE"/>
    <property type="match status" value="1"/>
</dbReference>
<dbReference type="AlphaFoldDB" id="A0A1I2B4R0"/>
<comment type="similarity">
    <text evidence="1 3">Belongs to the MinE family.</text>
</comment>
<dbReference type="GO" id="GO:0032955">
    <property type="term" value="P:regulation of division septum assembly"/>
    <property type="evidence" value="ECO:0007669"/>
    <property type="project" value="InterPro"/>
</dbReference>
<keyword evidence="3" id="KW-0131">Cell cycle</keyword>
<dbReference type="InterPro" id="IPR036707">
    <property type="entry name" value="MinE_sf"/>
</dbReference>
<dbReference type="RefSeq" id="WP_003870969.1">
    <property type="nucleotide sequence ID" value="NZ_FNBS01000042.1"/>
</dbReference>
<sequence>MDLFKSFGGKNNSKDIAKERLQLLLVHDRADVSPKFLEMIKEDILNVISNYVDIDEAGLNVEITKEKRSDNTYMPALHANIPIKKMKQVIR</sequence>
<dbReference type="NCBIfam" id="TIGR01215">
    <property type="entry name" value="minE"/>
    <property type="match status" value="1"/>
</dbReference>
<dbReference type="NCBIfam" id="NF001422">
    <property type="entry name" value="PRK00296.1"/>
    <property type="match status" value="1"/>
</dbReference>